<feature type="transmembrane region" description="Helical" evidence="7">
    <location>
        <begin position="265"/>
        <end position="282"/>
    </location>
</feature>
<feature type="transmembrane region" description="Helical" evidence="7">
    <location>
        <begin position="140"/>
        <end position="163"/>
    </location>
</feature>
<organism evidence="8 9">
    <name type="scientific">Geomonas silvestris</name>
    <dbReference type="NCBI Taxonomy" id="2740184"/>
    <lineage>
        <taxon>Bacteria</taxon>
        <taxon>Pseudomonadati</taxon>
        <taxon>Thermodesulfobacteriota</taxon>
        <taxon>Desulfuromonadia</taxon>
        <taxon>Geobacterales</taxon>
        <taxon>Geobacteraceae</taxon>
        <taxon>Geomonas</taxon>
    </lineage>
</organism>
<feature type="transmembrane region" description="Helical" evidence="7">
    <location>
        <begin position="71"/>
        <end position="99"/>
    </location>
</feature>
<dbReference type="PANTHER" id="PTHR34856">
    <property type="entry name" value="PROTEIN NRFD"/>
    <property type="match status" value="1"/>
</dbReference>
<dbReference type="RefSeq" id="WP_183353232.1">
    <property type="nucleotide sequence ID" value="NZ_BLXX01000001.1"/>
</dbReference>
<comment type="caution">
    <text evidence="8">The sequence shown here is derived from an EMBL/GenBank/DDBJ whole genome shotgun (WGS) entry which is preliminary data.</text>
</comment>
<evidence type="ECO:0000313" key="9">
    <source>
        <dbReference type="Proteomes" id="UP000556026"/>
    </source>
</evidence>
<keyword evidence="4 7" id="KW-0812">Transmembrane</keyword>
<proteinExistence type="inferred from homology"/>
<accession>A0A6V8MEP7</accession>
<feature type="transmembrane region" description="Helical" evidence="7">
    <location>
        <begin position="368"/>
        <end position="389"/>
    </location>
</feature>
<dbReference type="Pfam" id="PF03916">
    <property type="entry name" value="NrfD"/>
    <property type="match status" value="1"/>
</dbReference>
<dbReference type="InterPro" id="IPR005614">
    <property type="entry name" value="NrfD-like"/>
</dbReference>
<dbReference type="EMBL" id="BLXX01000001">
    <property type="protein sequence ID" value="GFO58392.1"/>
    <property type="molecule type" value="Genomic_DNA"/>
</dbReference>
<keyword evidence="3" id="KW-1003">Cell membrane</keyword>
<keyword evidence="5 7" id="KW-1133">Transmembrane helix</keyword>
<dbReference type="AlphaFoldDB" id="A0A6V8MEP7"/>
<evidence type="ECO:0000256" key="1">
    <source>
        <dbReference type="ARBA" id="ARBA00004651"/>
    </source>
</evidence>
<keyword evidence="6 7" id="KW-0472">Membrane</keyword>
<feature type="transmembrane region" description="Helical" evidence="7">
    <location>
        <begin position="106"/>
        <end position="128"/>
    </location>
</feature>
<evidence type="ECO:0000256" key="3">
    <source>
        <dbReference type="ARBA" id="ARBA00022475"/>
    </source>
</evidence>
<protein>
    <submittedName>
        <fullName evidence="8">Ni/Fe-hydrogenase cytochrome b subunit</fullName>
    </submittedName>
</protein>
<feature type="transmembrane region" description="Helical" evidence="7">
    <location>
        <begin position="184"/>
        <end position="206"/>
    </location>
</feature>
<feature type="transmembrane region" description="Helical" evidence="7">
    <location>
        <begin position="226"/>
        <end position="244"/>
    </location>
</feature>
<dbReference type="GO" id="GO:0005886">
    <property type="term" value="C:plasma membrane"/>
    <property type="evidence" value="ECO:0007669"/>
    <property type="project" value="UniProtKB-SubCell"/>
</dbReference>
<evidence type="ECO:0000256" key="7">
    <source>
        <dbReference type="SAM" id="Phobius"/>
    </source>
</evidence>
<evidence type="ECO:0000256" key="4">
    <source>
        <dbReference type="ARBA" id="ARBA00022692"/>
    </source>
</evidence>
<gene>
    <name evidence="8" type="ORF">GMST_07170</name>
</gene>
<dbReference type="Proteomes" id="UP000556026">
    <property type="component" value="Unassembled WGS sequence"/>
</dbReference>
<comment type="similarity">
    <text evidence="2">Belongs to the NrfD family.</text>
</comment>
<reference evidence="9" key="1">
    <citation type="submission" date="2020-06" db="EMBL/GenBank/DDBJ databases">
        <title>Draft genomic sequence of Geomonas sp. Red330.</title>
        <authorList>
            <person name="Itoh H."/>
            <person name="Zhenxing X."/>
            <person name="Ushijima N."/>
            <person name="Masuda Y."/>
            <person name="Shiratori Y."/>
            <person name="Senoo K."/>
        </authorList>
    </citation>
    <scope>NUCLEOTIDE SEQUENCE [LARGE SCALE GENOMIC DNA]</scope>
    <source>
        <strain evidence="9">Red330</strain>
    </source>
</reference>
<evidence type="ECO:0000313" key="8">
    <source>
        <dbReference type="EMBL" id="GFO58392.1"/>
    </source>
</evidence>
<dbReference type="PANTHER" id="PTHR34856:SF2">
    <property type="entry name" value="PROTEIN NRFD"/>
    <property type="match status" value="1"/>
</dbReference>
<dbReference type="InterPro" id="IPR052049">
    <property type="entry name" value="Electron_transfer_protein"/>
</dbReference>
<feature type="transmembrane region" description="Helical" evidence="7">
    <location>
        <begin position="335"/>
        <end position="356"/>
    </location>
</feature>
<name>A0A6V8MEP7_9BACT</name>
<keyword evidence="9" id="KW-1185">Reference proteome</keyword>
<feature type="transmembrane region" description="Helical" evidence="7">
    <location>
        <begin position="39"/>
        <end position="59"/>
    </location>
</feature>
<comment type="subcellular location">
    <subcellularLocation>
        <location evidence="1">Cell membrane</location>
        <topology evidence="1">Multi-pass membrane protein</topology>
    </subcellularLocation>
</comment>
<evidence type="ECO:0000256" key="5">
    <source>
        <dbReference type="ARBA" id="ARBA00022989"/>
    </source>
</evidence>
<evidence type="ECO:0000256" key="6">
    <source>
        <dbReference type="ARBA" id="ARBA00023136"/>
    </source>
</evidence>
<feature type="transmembrane region" description="Helical" evidence="7">
    <location>
        <begin position="302"/>
        <end position="323"/>
    </location>
</feature>
<sequence>MIDMTRYAGQTAGTLLNRLLDDSVSRHLGIKLDTPLTRVMLSLIALAAVVAGYRLVFGIGAASNLNDQWPWGLWIGFDVLGGVAMAAGAFMIAGAVYILNWKKYKCIARASILNAFFGYLLAAISITLDVGRSLVIWHPLVMWQINSIMFIVALHLVLYLSTLATESSPMVLEKLGWQRALDGVHRIMVGAVMFGVALSLLHQSSLGANYLIVPGKLSPLWYNKHLPYQFLASALMMGFSMVSFETILTGKVFKHSVPFDVIKGLARGIMIVGSFYLVFKLFELVQGPGLLAPFDGSLEGGMWLLEMAVGVVLPLLLLALPSVRRNRNKLFAVDILVIFGVLFNRLNVCIFGVARYNTAFGGDYFPSAMEWILTLGMIAFAVLGFKLCAKYLNLFPEPH</sequence>
<evidence type="ECO:0000256" key="2">
    <source>
        <dbReference type="ARBA" id="ARBA00008929"/>
    </source>
</evidence>